<keyword evidence="7 10" id="KW-0472">Membrane</keyword>
<dbReference type="Pfam" id="PF00864">
    <property type="entry name" value="P2X_receptor"/>
    <property type="match status" value="1"/>
</dbReference>
<keyword evidence="8" id="KW-1071">Ligand-gated ion channel</keyword>
<dbReference type="GO" id="GO:0098794">
    <property type="term" value="C:postsynapse"/>
    <property type="evidence" value="ECO:0007669"/>
    <property type="project" value="GOC"/>
</dbReference>
<evidence type="ECO:0000256" key="4">
    <source>
        <dbReference type="ARBA" id="ARBA00022692"/>
    </source>
</evidence>
<evidence type="ECO:0008006" key="13">
    <source>
        <dbReference type="Google" id="ProtNLM"/>
    </source>
</evidence>
<evidence type="ECO:0000256" key="7">
    <source>
        <dbReference type="ARBA" id="ARBA00023136"/>
    </source>
</evidence>
<protein>
    <recommendedName>
        <fullName evidence="13">ATP receptor</fullName>
    </recommendedName>
</protein>
<dbReference type="PANTHER" id="PTHR10125">
    <property type="entry name" value="P2X PURINOCEPTOR"/>
    <property type="match status" value="1"/>
</dbReference>
<gene>
    <name evidence="11" type="ORF">AB205_0123250</name>
</gene>
<dbReference type="Gene3D" id="2.60.490.10">
    <property type="entry name" value="atp-gated p2x4 ion channel domain"/>
    <property type="match status" value="1"/>
</dbReference>
<comment type="subcellular location">
    <subcellularLocation>
        <location evidence="1">Endomembrane system</location>
    </subcellularLocation>
</comment>
<dbReference type="GO" id="GO:0004931">
    <property type="term" value="F:extracellularly ATP-gated monoatomic cation channel activity"/>
    <property type="evidence" value="ECO:0007669"/>
    <property type="project" value="TreeGrafter"/>
</dbReference>
<keyword evidence="4 10" id="KW-0812">Transmembrane</keyword>
<proteinExistence type="inferred from homology"/>
<dbReference type="EMBL" id="KV923429">
    <property type="protein sequence ID" value="PIN97722.1"/>
    <property type="molecule type" value="Genomic_DNA"/>
</dbReference>
<keyword evidence="12" id="KW-1185">Reference proteome</keyword>
<evidence type="ECO:0000313" key="12">
    <source>
        <dbReference type="Proteomes" id="UP000228934"/>
    </source>
</evidence>
<evidence type="ECO:0000256" key="10">
    <source>
        <dbReference type="SAM" id="Phobius"/>
    </source>
</evidence>
<name>A0A2G9P445_AQUCT</name>
<dbReference type="InterPro" id="IPR027309">
    <property type="entry name" value="P2X_extracellular_dom_sf"/>
</dbReference>
<reference evidence="12" key="1">
    <citation type="journal article" date="2017" name="Nat. Commun.">
        <title>The North American bullfrog draft genome provides insight into hormonal regulation of long noncoding RNA.</title>
        <authorList>
            <person name="Hammond S.A."/>
            <person name="Warren R.L."/>
            <person name="Vandervalk B.P."/>
            <person name="Kucuk E."/>
            <person name="Khan H."/>
            <person name="Gibb E.A."/>
            <person name="Pandoh P."/>
            <person name="Kirk H."/>
            <person name="Zhao Y."/>
            <person name="Jones M."/>
            <person name="Mungall A.J."/>
            <person name="Coope R."/>
            <person name="Pleasance S."/>
            <person name="Moore R.A."/>
            <person name="Holt R.A."/>
            <person name="Round J.M."/>
            <person name="Ohora S."/>
            <person name="Walle B.V."/>
            <person name="Veldhoen N."/>
            <person name="Helbing C.C."/>
            <person name="Birol I."/>
        </authorList>
    </citation>
    <scope>NUCLEOTIDE SEQUENCE [LARGE SCALE GENOMIC DNA]</scope>
</reference>
<dbReference type="GO" id="GO:0012505">
    <property type="term" value="C:endomembrane system"/>
    <property type="evidence" value="ECO:0007669"/>
    <property type="project" value="UniProtKB-SubCell"/>
</dbReference>
<dbReference type="InterPro" id="IPR059116">
    <property type="entry name" value="P2X_receptor"/>
</dbReference>
<dbReference type="GO" id="GO:0005886">
    <property type="term" value="C:plasma membrane"/>
    <property type="evidence" value="ECO:0007669"/>
    <property type="project" value="TreeGrafter"/>
</dbReference>
<keyword evidence="5 10" id="KW-1133">Transmembrane helix</keyword>
<dbReference type="GO" id="GO:0070588">
    <property type="term" value="P:calcium ion transmembrane transport"/>
    <property type="evidence" value="ECO:0007669"/>
    <property type="project" value="TreeGrafter"/>
</dbReference>
<evidence type="ECO:0000256" key="9">
    <source>
        <dbReference type="ARBA" id="ARBA00023303"/>
    </source>
</evidence>
<evidence type="ECO:0000256" key="8">
    <source>
        <dbReference type="ARBA" id="ARBA00023286"/>
    </source>
</evidence>
<feature type="non-terminal residue" evidence="11">
    <location>
        <position position="1"/>
    </location>
</feature>
<evidence type="ECO:0000256" key="1">
    <source>
        <dbReference type="ARBA" id="ARBA00004308"/>
    </source>
</evidence>
<comment type="similarity">
    <text evidence="2">Belongs to the P2X receptor family.</text>
</comment>
<evidence type="ECO:0000256" key="3">
    <source>
        <dbReference type="ARBA" id="ARBA00022448"/>
    </source>
</evidence>
<evidence type="ECO:0000313" key="11">
    <source>
        <dbReference type="EMBL" id="PIN97722.1"/>
    </source>
</evidence>
<evidence type="ECO:0000256" key="6">
    <source>
        <dbReference type="ARBA" id="ARBA00023065"/>
    </source>
</evidence>
<accession>A0A2G9P445</accession>
<feature type="transmembrane region" description="Helical" evidence="10">
    <location>
        <begin position="43"/>
        <end position="62"/>
    </location>
</feature>
<organism evidence="11 12">
    <name type="scientific">Aquarana catesbeiana</name>
    <name type="common">American bullfrog</name>
    <name type="synonym">Rana catesbeiana</name>
    <dbReference type="NCBI Taxonomy" id="8400"/>
    <lineage>
        <taxon>Eukaryota</taxon>
        <taxon>Metazoa</taxon>
        <taxon>Chordata</taxon>
        <taxon>Craniata</taxon>
        <taxon>Vertebrata</taxon>
        <taxon>Euteleostomi</taxon>
        <taxon>Amphibia</taxon>
        <taxon>Batrachia</taxon>
        <taxon>Anura</taxon>
        <taxon>Neobatrachia</taxon>
        <taxon>Ranoidea</taxon>
        <taxon>Ranidae</taxon>
        <taxon>Aquarana</taxon>
    </lineage>
</organism>
<keyword evidence="9" id="KW-0407">Ion channel</keyword>
<dbReference type="AlphaFoldDB" id="A0A2G9P445"/>
<keyword evidence="3" id="KW-0813">Transport</keyword>
<dbReference type="Proteomes" id="UP000228934">
    <property type="component" value="Unassembled WGS sequence"/>
</dbReference>
<dbReference type="PANTHER" id="PTHR10125:SF21">
    <property type="entry name" value="P2X PURINOCEPTOR 6"/>
    <property type="match status" value="1"/>
</dbReference>
<dbReference type="OrthoDB" id="494673at2759"/>
<evidence type="ECO:0000256" key="5">
    <source>
        <dbReference type="ARBA" id="ARBA00022989"/>
    </source>
</evidence>
<sequence length="196" mass="21765">ARKQQSHSAHGAVMEAACIKSFPPILDYKTEKYVLIKNRKVGVVHRLLHLGILCYIIGWVFIVKKGYQESDSDPHSSVITKLKGSSVTKDLQEYHHRLWDVADFVKPSQGENVLFVVTNFIATLRQVLGLCPESPLIVDGRCGEDLDCTPGEHVVNGNGKSCLTGVKTGRCISLNSTHSTCEIYSWCPVENESLIR</sequence>
<keyword evidence="6" id="KW-0406">Ion transport</keyword>
<evidence type="ECO:0000256" key="2">
    <source>
        <dbReference type="ARBA" id="ARBA00009848"/>
    </source>
</evidence>